<feature type="domain" description="Band 7" evidence="1">
    <location>
        <begin position="29"/>
        <end position="294"/>
    </location>
</feature>
<proteinExistence type="predicted"/>
<evidence type="ECO:0000259" key="1">
    <source>
        <dbReference type="Pfam" id="PF01145"/>
    </source>
</evidence>
<name>A0A1G2F7B4_9BACT</name>
<dbReference type="Proteomes" id="UP000179099">
    <property type="component" value="Unassembled WGS sequence"/>
</dbReference>
<organism evidence="2 3">
    <name type="scientific">Candidatus Portnoybacteria bacterium RBG_19FT_COMBO_36_7</name>
    <dbReference type="NCBI Taxonomy" id="1801992"/>
    <lineage>
        <taxon>Bacteria</taxon>
        <taxon>Candidatus Portnoyibacteriota</taxon>
    </lineage>
</organism>
<reference evidence="2 3" key="1">
    <citation type="journal article" date="2016" name="Nat. Commun.">
        <title>Thousands of microbial genomes shed light on interconnected biogeochemical processes in an aquifer system.</title>
        <authorList>
            <person name="Anantharaman K."/>
            <person name="Brown C.T."/>
            <person name="Hug L.A."/>
            <person name="Sharon I."/>
            <person name="Castelle C.J."/>
            <person name="Probst A.J."/>
            <person name="Thomas B.C."/>
            <person name="Singh A."/>
            <person name="Wilkins M.J."/>
            <person name="Karaoz U."/>
            <person name="Brodie E.L."/>
            <person name="Williams K.H."/>
            <person name="Hubbard S.S."/>
            <person name="Banfield J.F."/>
        </authorList>
    </citation>
    <scope>NUCLEOTIDE SEQUENCE [LARGE SCALE GENOMIC DNA]</scope>
</reference>
<gene>
    <name evidence="2" type="ORF">A2Y98_00580</name>
</gene>
<comment type="caution">
    <text evidence="2">The sequence shown here is derived from an EMBL/GenBank/DDBJ whole genome shotgun (WGS) entry which is preliminary data.</text>
</comment>
<dbReference type="EMBL" id="MHMW01000021">
    <property type="protein sequence ID" value="OGZ33956.1"/>
    <property type="molecule type" value="Genomic_DNA"/>
</dbReference>
<evidence type="ECO:0000313" key="3">
    <source>
        <dbReference type="Proteomes" id="UP000179099"/>
    </source>
</evidence>
<dbReference type="AlphaFoldDB" id="A0A1G2F7B4"/>
<dbReference type="Pfam" id="PF01145">
    <property type="entry name" value="Band_7"/>
    <property type="match status" value="1"/>
</dbReference>
<sequence length="364" mass="41051">MTGLLFFLAIVVFLLGGAILQGLRKIPAEPPHIAVVTRFGKRTGKVEKEGWRFFPGYPYFYGFILVDVTKKNQDMPNEVVRTPDLAEIKIPVSITWTPLSKNLIDFLNSGGEKGVKAILEDIVRERIREWAISDEEGPGTWEDALKSRGDAVAILVKAIIGEQLPRVPSSIPTSILLKYFDEPQKSPIKSELKKWGQNWETVTKKIEEDYNNLPQDQKRTLQEFNAGLKEKIEERRKIINNIRQGKGEQEMPQLGIILNRLNIGEMAVTGEVAKAAEFRAKEEKEREGEILELEHIAKRVNKLKKTGFSGEQSIEILQTERGKVKKQINENKLNISEETRKTIENIASVLGSLLKKGGDKNGGN</sequence>
<evidence type="ECO:0000313" key="2">
    <source>
        <dbReference type="EMBL" id="OGZ33956.1"/>
    </source>
</evidence>
<dbReference type="InterPro" id="IPR001107">
    <property type="entry name" value="Band_7"/>
</dbReference>
<accession>A0A1G2F7B4</accession>
<protein>
    <recommendedName>
        <fullName evidence="1">Band 7 domain-containing protein</fullName>
    </recommendedName>
</protein>